<dbReference type="Proteomes" id="UP001472677">
    <property type="component" value="Unassembled WGS sequence"/>
</dbReference>
<organism evidence="2 3">
    <name type="scientific">Hibiscus sabdariffa</name>
    <name type="common">roselle</name>
    <dbReference type="NCBI Taxonomy" id="183260"/>
    <lineage>
        <taxon>Eukaryota</taxon>
        <taxon>Viridiplantae</taxon>
        <taxon>Streptophyta</taxon>
        <taxon>Embryophyta</taxon>
        <taxon>Tracheophyta</taxon>
        <taxon>Spermatophyta</taxon>
        <taxon>Magnoliopsida</taxon>
        <taxon>eudicotyledons</taxon>
        <taxon>Gunneridae</taxon>
        <taxon>Pentapetalae</taxon>
        <taxon>rosids</taxon>
        <taxon>malvids</taxon>
        <taxon>Malvales</taxon>
        <taxon>Malvaceae</taxon>
        <taxon>Malvoideae</taxon>
        <taxon>Hibiscus</taxon>
    </lineage>
</organism>
<evidence type="ECO:0000313" key="2">
    <source>
        <dbReference type="EMBL" id="KAK8539463.1"/>
    </source>
</evidence>
<evidence type="ECO:0000313" key="3">
    <source>
        <dbReference type="Proteomes" id="UP001472677"/>
    </source>
</evidence>
<feature type="compositionally biased region" description="Low complexity" evidence="1">
    <location>
        <begin position="31"/>
        <end position="54"/>
    </location>
</feature>
<feature type="region of interest" description="Disordered" evidence="1">
    <location>
        <begin position="31"/>
        <end position="57"/>
    </location>
</feature>
<dbReference type="EMBL" id="JBBPBM010000026">
    <property type="protein sequence ID" value="KAK8539463.1"/>
    <property type="molecule type" value="Genomic_DNA"/>
</dbReference>
<sequence>MARMKHISKATHHNPLSSAWHVVLTSSTSSTLSSSSGVPPHSSSKSPSASSSDSKAFQNNVAERRFHKFQHCYLMSEQGFHFTESNQAEFDAKTVASIPPTKKAKDEGEAPQSLAMLALVSLVHVSNEFVIDALLPSQAVPPETPTQAPATTPTTSNGP</sequence>
<comment type="caution">
    <text evidence="2">The sequence shown here is derived from an EMBL/GenBank/DDBJ whole genome shotgun (WGS) entry which is preliminary data.</text>
</comment>
<gene>
    <name evidence="2" type="ORF">V6N12_043089</name>
</gene>
<name>A0ABR2DI75_9ROSI</name>
<accession>A0ABR2DI75</accession>
<reference evidence="2 3" key="1">
    <citation type="journal article" date="2024" name="G3 (Bethesda)">
        <title>Genome assembly of Hibiscus sabdariffa L. provides insights into metabolisms of medicinal natural products.</title>
        <authorList>
            <person name="Kim T."/>
        </authorList>
    </citation>
    <scope>NUCLEOTIDE SEQUENCE [LARGE SCALE GENOMIC DNA]</scope>
    <source>
        <strain evidence="2">TK-2024</strain>
        <tissue evidence="2">Old leaves</tissue>
    </source>
</reference>
<evidence type="ECO:0000256" key="1">
    <source>
        <dbReference type="SAM" id="MobiDB-lite"/>
    </source>
</evidence>
<proteinExistence type="predicted"/>
<feature type="region of interest" description="Disordered" evidence="1">
    <location>
        <begin position="138"/>
        <end position="159"/>
    </location>
</feature>
<feature type="compositionally biased region" description="Low complexity" evidence="1">
    <location>
        <begin position="145"/>
        <end position="159"/>
    </location>
</feature>
<protein>
    <submittedName>
        <fullName evidence="2">Uncharacterized protein</fullName>
    </submittedName>
</protein>
<keyword evidence="3" id="KW-1185">Reference proteome</keyword>